<keyword evidence="5" id="KW-0378">Hydrolase</keyword>
<dbReference type="Pfam" id="PF00884">
    <property type="entry name" value="Sulfatase"/>
    <property type="match status" value="1"/>
</dbReference>
<dbReference type="SUPFAM" id="SSF53649">
    <property type="entry name" value="Alkaline phosphatase-like"/>
    <property type="match status" value="1"/>
</dbReference>
<reference evidence="8 9" key="1">
    <citation type="submission" date="2023-02" db="EMBL/GenBank/DDBJ databases">
        <title>Genome sequence of Lentisphaera profundi SAORIC-696.</title>
        <authorList>
            <person name="Kim e."/>
            <person name="Cho J.-C."/>
            <person name="Choi A."/>
            <person name="Kang I."/>
        </authorList>
    </citation>
    <scope>NUCLEOTIDE SEQUENCE [LARGE SCALE GENOMIC DNA]</scope>
    <source>
        <strain evidence="8 9">SAORIC-696</strain>
    </source>
</reference>
<keyword evidence="4" id="KW-0732">Signal</keyword>
<keyword evidence="6" id="KW-0106">Calcium</keyword>
<evidence type="ECO:0000313" key="8">
    <source>
        <dbReference type="EMBL" id="WDE97748.1"/>
    </source>
</evidence>
<evidence type="ECO:0000256" key="3">
    <source>
        <dbReference type="ARBA" id="ARBA00022723"/>
    </source>
</evidence>
<evidence type="ECO:0000256" key="4">
    <source>
        <dbReference type="ARBA" id="ARBA00022729"/>
    </source>
</evidence>
<dbReference type="PROSITE" id="PS00523">
    <property type="entry name" value="SULFATASE_1"/>
    <property type="match status" value="1"/>
</dbReference>
<evidence type="ECO:0000256" key="6">
    <source>
        <dbReference type="ARBA" id="ARBA00022837"/>
    </source>
</evidence>
<evidence type="ECO:0000256" key="1">
    <source>
        <dbReference type="ARBA" id="ARBA00001913"/>
    </source>
</evidence>
<dbReference type="Proteomes" id="UP001214250">
    <property type="component" value="Chromosome 2"/>
</dbReference>
<evidence type="ECO:0000256" key="2">
    <source>
        <dbReference type="ARBA" id="ARBA00008779"/>
    </source>
</evidence>
<dbReference type="PANTHER" id="PTHR45953">
    <property type="entry name" value="IDURONATE 2-SULFATASE"/>
    <property type="match status" value="1"/>
</dbReference>
<keyword evidence="3" id="KW-0479">Metal-binding</keyword>
<dbReference type="InterPro" id="IPR024607">
    <property type="entry name" value="Sulfatase_CS"/>
</dbReference>
<evidence type="ECO:0000259" key="7">
    <source>
        <dbReference type="Pfam" id="PF00884"/>
    </source>
</evidence>
<organism evidence="8 9">
    <name type="scientific">Lentisphaera profundi</name>
    <dbReference type="NCBI Taxonomy" id="1658616"/>
    <lineage>
        <taxon>Bacteria</taxon>
        <taxon>Pseudomonadati</taxon>
        <taxon>Lentisphaerota</taxon>
        <taxon>Lentisphaeria</taxon>
        <taxon>Lentisphaerales</taxon>
        <taxon>Lentisphaeraceae</taxon>
        <taxon>Lentisphaera</taxon>
    </lineage>
</organism>
<protein>
    <submittedName>
        <fullName evidence="8">Sulfatase</fullName>
    </submittedName>
</protein>
<dbReference type="EMBL" id="CP117812">
    <property type="protein sequence ID" value="WDE97748.1"/>
    <property type="molecule type" value="Genomic_DNA"/>
</dbReference>
<dbReference type="InterPro" id="IPR000917">
    <property type="entry name" value="Sulfatase_N"/>
</dbReference>
<comment type="similarity">
    <text evidence="2">Belongs to the sulfatase family.</text>
</comment>
<dbReference type="RefSeq" id="WP_274152324.1">
    <property type="nucleotide sequence ID" value="NZ_CP117812.1"/>
</dbReference>
<dbReference type="InterPro" id="IPR017850">
    <property type="entry name" value="Alkaline_phosphatase_core_sf"/>
</dbReference>
<proteinExistence type="inferred from homology"/>
<dbReference type="PANTHER" id="PTHR45953:SF1">
    <property type="entry name" value="IDURONATE 2-SULFATASE"/>
    <property type="match status" value="1"/>
</dbReference>
<dbReference type="Gene3D" id="3.40.720.10">
    <property type="entry name" value="Alkaline Phosphatase, subunit A"/>
    <property type="match status" value="1"/>
</dbReference>
<comment type="cofactor">
    <cofactor evidence="1">
        <name>Ca(2+)</name>
        <dbReference type="ChEBI" id="CHEBI:29108"/>
    </cofactor>
</comment>
<dbReference type="InterPro" id="IPR035874">
    <property type="entry name" value="IDS"/>
</dbReference>
<keyword evidence="9" id="KW-1185">Reference proteome</keyword>
<sequence length="524" mass="59468">MFKILRTVLVIIVISPALLAASAKGKRPNILFIPIDDLKPVLGCYGNATVKTPNIDRLASSGTVFLNNSCQQAICGPSRVSLLTGLYPDTTRIYSMEKFKKMRSVNPNLLTLPEYFKNKGYITTGYGKTFDSRNTDKKQDAQSWTIPHTSHPANSHYYQSKGLKYKDPVTAALFTKYFHLPRDKKAAFKNEHNCYPATECTDFDLPDDAYIDGVQAKLACAKLEKLAQKEKPFFLSVGFAKPHLPFIAPKKYWDLYKRDDFELATFQKLPKDSPYWSRHGNGELNGGYTGVPKTGLLKPLPEDYQRQLIQGYYACTSYVDAQVGKLLDKVEELGIADNTIVVLWGDHGWHLGDHALWCKQSNYEQAVRSPLIISSPWQRKKGVKSDSLTEFVDIFPTLCELSNLPVPEVLEGKSLKNLLDNPKESVRNAAMSQYPRRLWQDPKKPDSMGYTLRNKRYRYVKWVLMDYESGARTGELIGTELYDYQNDPLETVNLAKDPSKADVVDHFEKIFKTRGVAQESNTLR</sequence>
<evidence type="ECO:0000313" key="9">
    <source>
        <dbReference type="Proteomes" id="UP001214250"/>
    </source>
</evidence>
<dbReference type="CDD" id="cd16030">
    <property type="entry name" value="iduronate-2-sulfatase"/>
    <property type="match status" value="1"/>
</dbReference>
<name>A0ABY7VWU7_9BACT</name>
<accession>A0ABY7VWU7</accession>
<evidence type="ECO:0000256" key="5">
    <source>
        <dbReference type="ARBA" id="ARBA00022801"/>
    </source>
</evidence>
<feature type="domain" description="Sulfatase N-terminal" evidence="7">
    <location>
        <begin position="28"/>
        <end position="402"/>
    </location>
</feature>
<gene>
    <name evidence="8" type="ORF">PQO03_18135</name>
</gene>